<proteinExistence type="predicted"/>
<reference evidence="2 3" key="1">
    <citation type="submission" date="2024-04" db="EMBL/GenBank/DDBJ databases">
        <authorList>
            <consortium name="Genoscope - CEA"/>
            <person name="William W."/>
        </authorList>
    </citation>
    <scope>NUCLEOTIDE SEQUENCE [LARGE SCALE GENOMIC DNA]</scope>
</reference>
<evidence type="ECO:0000313" key="3">
    <source>
        <dbReference type="Proteomes" id="UP001497497"/>
    </source>
</evidence>
<organism evidence="2 3">
    <name type="scientific">Lymnaea stagnalis</name>
    <name type="common">Great pond snail</name>
    <name type="synonym">Helix stagnalis</name>
    <dbReference type="NCBI Taxonomy" id="6523"/>
    <lineage>
        <taxon>Eukaryota</taxon>
        <taxon>Metazoa</taxon>
        <taxon>Spiralia</taxon>
        <taxon>Lophotrochozoa</taxon>
        <taxon>Mollusca</taxon>
        <taxon>Gastropoda</taxon>
        <taxon>Heterobranchia</taxon>
        <taxon>Euthyneura</taxon>
        <taxon>Panpulmonata</taxon>
        <taxon>Hygrophila</taxon>
        <taxon>Lymnaeoidea</taxon>
        <taxon>Lymnaeidae</taxon>
        <taxon>Lymnaea</taxon>
    </lineage>
</organism>
<evidence type="ECO:0000256" key="1">
    <source>
        <dbReference type="SAM" id="MobiDB-lite"/>
    </source>
</evidence>
<feature type="region of interest" description="Disordered" evidence="1">
    <location>
        <begin position="68"/>
        <end position="281"/>
    </location>
</feature>
<dbReference type="AlphaFoldDB" id="A0AAV2IF66"/>
<sequence length="306" mass="31565">MAAGNYSIVDMTSVSSSNVGRHGVGPMCQFVSCHRAARFEFVTAYKTMDLPILFIISSVLCMASPSDALATKPKSSKTSSTGIKPSSTGSKQSSTGLQPSSTGNKPSATGSKPTVQGGSADDGSSSPNNNPIPSWDDVDPRQSVPGKKTGSTGDDADPLGDAENAPGKKPTPGGDDSDYADTRQNTAGEKPIGSTFNRDGDEPGLAGSSNPGLTKRPNLTTRKPISTTGRPTSSTWGPVVGANQLSPVEAEGRSADGAPRNAELSQERQDDRPGPVRNGSTLPTVSLVITLAALGMIETTLWNRCQ</sequence>
<feature type="compositionally biased region" description="Basic and acidic residues" evidence="1">
    <location>
        <begin position="265"/>
        <end position="274"/>
    </location>
</feature>
<name>A0AAV2IF66_LYMST</name>
<feature type="compositionally biased region" description="Polar residues" evidence="1">
    <location>
        <begin position="92"/>
        <end position="116"/>
    </location>
</feature>
<feature type="compositionally biased region" description="Low complexity" evidence="1">
    <location>
        <begin position="71"/>
        <end position="91"/>
    </location>
</feature>
<evidence type="ECO:0000313" key="2">
    <source>
        <dbReference type="EMBL" id="CAL1544775.1"/>
    </source>
</evidence>
<gene>
    <name evidence="2" type="ORF">GSLYS_00018258001</name>
</gene>
<keyword evidence="3" id="KW-1185">Reference proteome</keyword>
<dbReference type="EMBL" id="CAXITT010000644">
    <property type="protein sequence ID" value="CAL1544775.1"/>
    <property type="molecule type" value="Genomic_DNA"/>
</dbReference>
<comment type="caution">
    <text evidence="2">The sequence shown here is derived from an EMBL/GenBank/DDBJ whole genome shotgun (WGS) entry which is preliminary data.</text>
</comment>
<feature type="compositionally biased region" description="Polar residues" evidence="1">
    <location>
        <begin position="207"/>
        <end position="236"/>
    </location>
</feature>
<accession>A0AAV2IF66</accession>
<dbReference type="Proteomes" id="UP001497497">
    <property type="component" value="Unassembled WGS sequence"/>
</dbReference>
<protein>
    <submittedName>
        <fullName evidence="2">Uncharacterized protein</fullName>
    </submittedName>
</protein>
<feature type="compositionally biased region" description="Low complexity" evidence="1">
    <location>
        <begin position="117"/>
        <end position="135"/>
    </location>
</feature>